<dbReference type="InterPro" id="IPR016123">
    <property type="entry name" value="Mog1/PsbP_a/b/a-sand"/>
</dbReference>
<organism evidence="2">
    <name type="scientific">Salvia splendens</name>
    <name type="common">Scarlet sage</name>
    <dbReference type="NCBI Taxonomy" id="180675"/>
    <lineage>
        <taxon>Eukaryota</taxon>
        <taxon>Viridiplantae</taxon>
        <taxon>Streptophyta</taxon>
        <taxon>Embryophyta</taxon>
        <taxon>Tracheophyta</taxon>
        <taxon>Spermatophyta</taxon>
        <taxon>Magnoliopsida</taxon>
        <taxon>eudicotyledons</taxon>
        <taxon>Gunneridae</taxon>
        <taxon>Pentapetalae</taxon>
        <taxon>asterids</taxon>
        <taxon>lamiids</taxon>
        <taxon>Lamiales</taxon>
        <taxon>Lamiaceae</taxon>
        <taxon>Nepetoideae</taxon>
        <taxon>Mentheae</taxon>
        <taxon>Salviinae</taxon>
        <taxon>Salvia</taxon>
        <taxon>Salvia subgen. Calosphace</taxon>
        <taxon>core Calosphace</taxon>
    </lineage>
</organism>
<protein>
    <submittedName>
        <fullName evidence="2">Uncharacterized protein</fullName>
    </submittedName>
</protein>
<sequence length="283" mass="30934">MAAISSLFSPTPSFSTPLSSFKLSPKHPQDSNLHLTCLSRRDFLNGSAALLPLLISPPPPSLAREVEVGSYLPPSPANPSFVLFSATSKDTPALRAGNVQPYKFILPPTWKQMRIANILSGNYCQPKCAEPWIEVKFEDEKQGKIQVVASPLIRLTNKPNATIEDIGTPDKVIASLGPFVTGNTLDPDELVKTSIEKRGDQTVPSSSSSSPNAYFAYTTSMCLILHMLSRDRTILQRRRQRGTPSSSLSPAPTTSSGHRQRKPCKQFLIPLKCKAFDVGEKNT</sequence>
<feature type="region of interest" description="Disordered" evidence="1">
    <location>
        <begin position="1"/>
        <end position="21"/>
    </location>
</feature>
<evidence type="ECO:0000256" key="1">
    <source>
        <dbReference type="SAM" id="MobiDB-lite"/>
    </source>
</evidence>
<dbReference type="PANTHER" id="PTHR31407">
    <property type="match status" value="1"/>
</dbReference>
<proteinExistence type="predicted"/>
<dbReference type="PANTHER" id="PTHR31407:SF18">
    <property type="entry name" value="PSBP DOMAIN-CONTAINING PROTEIN 6, CHLOROPLASTIC"/>
    <property type="match status" value="1"/>
</dbReference>
<reference evidence="2" key="1">
    <citation type="submission" date="2018-01" db="EMBL/GenBank/DDBJ databases">
        <authorList>
            <person name="Mao J.F."/>
        </authorList>
    </citation>
    <scope>NUCLEOTIDE SEQUENCE</scope>
    <source>
        <strain evidence="2">Huo1</strain>
        <tissue evidence="2">Leaf</tissue>
    </source>
</reference>
<keyword evidence="3" id="KW-1185">Reference proteome</keyword>
<dbReference type="EMBL" id="PNBA02000009">
    <property type="protein sequence ID" value="KAG6413703.1"/>
    <property type="molecule type" value="Genomic_DNA"/>
</dbReference>
<gene>
    <name evidence="2" type="ORF">SASPL_126417</name>
</gene>
<comment type="caution">
    <text evidence="2">The sequence shown here is derived from an EMBL/GenBank/DDBJ whole genome shotgun (WGS) entry which is preliminary data.</text>
</comment>
<accession>A0A8X8XKS0</accession>
<dbReference type="Proteomes" id="UP000298416">
    <property type="component" value="Unassembled WGS sequence"/>
</dbReference>
<name>A0A8X8XKS0_SALSN</name>
<dbReference type="AlphaFoldDB" id="A0A8X8XKS0"/>
<dbReference type="SUPFAM" id="SSF55724">
    <property type="entry name" value="Mog1p/PsbP-like"/>
    <property type="match status" value="1"/>
</dbReference>
<feature type="region of interest" description="Disordered" evidence="1">
    <location>
        <begin position="237"/>
        <end position="263"/>
    </location>
</feature>
<dbReference type="Gene3D" id="3.40.1000.10">
    <property type="entry name" value="Mog1/PsbP, alpha/beta/alpha sandwich"/>
    <property type="match status" value="1"/>
</dbReference>
<feature type="compositionally biased region" description="Low complexity" evidence="1">
    <location>
        <begin position="243"/>
        <end position="256"/>
    </location>
</feature>
<evidence type="ECO:0000313" key="3">
    <source>
        <dbReference type="Proteomes" id="UP000298416"/>
    </source>
</evidence>
<reference evidence="2" key="2">
    <citation type="submission" date="2020-08" db="EMBL/GenBank/DDBJ databases">
        <title>Plant Genome Project.</title>
        <authorList>
            <person name="Zhang R.-G."/>
        </authorList>
    </citation>
    <scope>NUCLEOTIDE SEQUENCE</scope>
    <source>
        <strain evidence="2">Huo1</strain>
        <tissue evidence="2">Leaf</tissue>
    </source>
</reference>
<evidence type="ECO:0000313" key="2">
    <source>
        <dbReference type="EMBL" id="KAG6413703.1"/>
    </source>
</evidence>